<reference evidence="3 4" key="1">
    <citation type="submission" date="2016-10" db="EMBL/GenBank/DDBJ databases">
        <authorList>
            <person name="de Groot N.N."/>
        </authorList>
    </citation>
    <scope>NUCLEOTIDE SEQUENCE [LARGE SCALE GENOMIC DNA]</scope>
    <source>
        <strain evidence="3 4">ATCC BAA-466</strain>
    </source>
</reference>
<feature type="domain" description="DUF7828" evidence="2">
    <location>
        <begin position="1"/>
        <end position="52"/>
    </location>
</feature>
<dbReference type="Proteomes" id="UP000199708">
    <property type="component" value="Unassembled WGS sequence"/>
</dbReference>
<dbReference type="Pfam" id="PF25165">
    <property type="entry name" value="DUF7828"/>
    <property type="match status" value="1"/>
</dbReference>
<dbReference type="RefSeq" id="WP_090290064.1">
    <property type="nucleotide sequence ID" value="NZ_FNCK01000006.1"/>
</dbReference>
<dbReference type="InterPro" id="IPR057150">
    <property type="entry name" value="DUF7828"/>
</dbReference>
<evidence type="ECO:0000259" key="2">
    <source>
        <dbReference type="Pfam" id="PF25165"/>
    </source>
</evidence>
<dbReference type="OrthoDB" id="3784230at2"/>
<name>A0A1G7TKA3_9LACT</name>
<dbReference type="STRING" id="120956.SAMN05421791_10653"/>
<keyword evidence="4" id="KW-1185">Reference proteome</keyword>
<evidence type="ECO:0000313" key="4">
    <source>
        <dbReference type="Proteomes" id="UP000199708"/>
    </source>
</evidence>
<evidence type="ECO:0000313" key="3">
    <source>
        <dbReference type="EMBL" id="SDG35757.1"/>
    </source>
</evidence>
<dbReference type="InterPro" id="IPR010330">
    <property type="entry name" value="CoiA_nuc"/>
</dbReference>
<evidence type="ECO:0000259" key="1">
    <source>
        <dbReference type="Pfam" id="PF06054"/>
    </source>
</evidence>
<sequence>MYLALNLFGEFIYADQAKRDQKYFCLKCSQKVILIERSRGRPYFRHIQKCAADNYYIENKLEGLIDEKHKGESIEHKKAKDLIIENGQRFGYFCQQEVRFENINQIADLLVKDNTGDWIIEFQKSVIPARALRIRQQAYQDLGYQVQWLIDDWHFKHKFMSHWIRRCLSFSAALGYHLWTLDINKQEVNCYYQLPLIYCTESLEINFATLSKDMNWIKIFKEEFAGNLKKTSFMRKKSIFQKKNSQKYSRICQSIKLNPSYHSYLRELYNYKLNLNTLPTWMFDMHWGMLAFKEPAWLIWVWAYESYVWMNRDRDFSNRTEDDFLFRHFFSRMNAHLKEAHFHVVDFPLLSDTKKLIEETFYILFYVLKDLHESIL</sequence>
<proteinExistence type="predicted"/>
<feature type="domain" description="Competence protein CoiA nuclease-like" evidence="1">
    <location>
        <begin position="72"/>
        <end position="222"/>
    </location>
</feature>
<protein>
    <submittedName>
        <fullName evidence="3">Competence protein CoiA-like family, contains a predicted nuclease domain</fullName>
    </submittedName>
</protein>
<accession>A0A1G7TKA3</accession>
<dbReference type="EMBL" id="FNCK01000006">
    <property type="protein sequence ID" value="SDG35757.1"/>
    <property type="molecule type" value="Genomic_DNA"/>
</dbReference>
<dbReference type="AlphaFoldDB" id="A0A1G7TKA3"/>
<dbReference type="Pfam" id="PF06054">
    <property type="entry name" value="CoiA_nuc"/>
    <property type="match status" value="1"/>
</dbReference>
<organism evidence="3 4">
    <name type="scientific">Facklamia miroungae</name>
    <dbReference type="NCBI Taxonomy" id="120956"/>
    <lineage>
        <taxon>Bacteria</taxon>
        <taxon>Bacillati</taxon>
        <taxon>Bacillota</taxon>
        <taxon>Bacilli</taxon>
        <taxon>Lactobacillales</taxon>
        <taxon>Aerococcaceae</taxon>
        <taxon>Facklamia</taxon>
    </lineage>
</organism>
<gene>
    <name evidence="3" type="ORF">SAMN05421791_10653</name>
</gene>